<evidence type="ECO:0000259" key="6">
    <source>
        <dbReference type="PROSITE" id="PS50119"/>
    </source>
</evidence>
<dbReference type="InterPro" id="IPR013083">
    <property type="entry name" value="Znf_RING/FYVE/PHD"/>
</dbReference>
<name>A0ABQ8LX24_LABRO</name>
<dbReference type="InterPro" id="IPR013320">
    <property type="entry name" value="ConA-like_dom_sf"/>
</dbReference>
<dbReference type="PANTHER" id="PTHR24103">
    <property type="entry name" value="E3 UBIQUITIN-PROTEIN LIGASE TRIM"/>
    <property type="match status" value="1"/>
</dbReference>
<dbReference type="InterPro" id="IPR001841">
    <property type="entry name" value="Znf_RING"/>
</dbReference>
<evidence type="ECO:0000256" key="2">
    <source>
        <dbReference type="ARBA" id="ARBA00022771"/>
    </source>
</evidence>
<feature type="domain" description="B box-type" evidence="6">
    <location>
        <begin position="86"/>
        <end position="122"/>
    </location>
</feature>
<dbReference type="PROSITE" id="PS50089">
    <property type="entry name" value="ZF_RING_2"/>
    <property type="match status" value="1"/>
</dbReference>
<dbReference type="SMART" id="SM00336">
    <property type="entry name" value="BBOX"/>
    <property type="match status" value="1"/>
</dbReference>
<dbReference type="InterPro" id="IPR043136">
    <property type="entry name" value="B30.2/SPRY_sf"/>
</dbReference>
<dbReference type="PROSITE" id="PS00518">
    <property type="entry name" value="ZF_RING_1"/>
    <property type="match status" value="1"/>
</dbReference>
<keyword evidence="2 4" id="KW-0863">Zinc-finger</keyword>
<evidence type="ECO:0000313" key="8">
    <source>
        <dbReference type="EMBL" id="KAI2655189.1"/>
    </source>
</evidence>
<dbReference type="CDD" id="cd12893">
    <property type="entry name" value="SPRY_PRY_TRIM35"/>
    <property type="match status" value="1"/>
</dbReference>
<dbReference type="InterPro" id="IPR000315">
    <property type="entry name" value="Znf_B-box"/>
</dbReference>
<keyword evidence="1" id="KW-0479">Metal-binding</keyword>
<dbReference type="PROSITE" id="PS50119">
    <property type="entry name" value="ZF_BBOX"/>
    <property type="match status" value="1"/>
</dbReference>
<accession>A0ABQ8LX24</accession>
<dbReference type="PRINTS" id="PR01407">
    <property type="entry name" value="BUTYPHLNCDUF"/>
</dbReference>
<dbReference type="SUPFAM" id="SSF57845">
    <property type="entry name" value="B-box zinc-binding domain"/>
    <property type="match status" value="1"/>
</dbReference>
<evidence type="ECO:0000256" key="4">
    <source>
        <dbReference type="PROSITE-ProRule" id="PRU00024"/>
    </source>
</evidence>
<gene>
    <name evidence="8" type="ORF">H4Q32_017532</name>
</gene>
<dbReference type="InterPro" id="IPR050143">
    <property type="entry name" value="TRIM/RBCC"/>
</dbReference>
<dbReference type="SMART" id="SM00449">
    <property type="entry name" value="SPRY"/>
    <property type="match status" value="1"/>
</dbReference>
<dbReference type="InterPro" id="IPR003879">
    <property type="entry name" value="Butyrophylin_SPRY"/>
</dbReference>
<sequence length="588" mass="67812">MASKRPFSEEDFTCPVCCDIFSDPVLLQCGHSVCRDCIQRYWTIKDSRECPLCRKRSATRNPPVNLALKNLSQAFLDHRGPLEEQCEIHRERLSLFCLHDEELMCVVCRESQQHRTHSCRPVNEIAEERKTVFRRELDLLTRKMKFLEHAKFECHRQAEHIRHQIRHTVSIIKKDFKHLHQLLYDEERAMLAALRNESELKTKLIQKKIEKMKEEKLSLPKTIKELRDKLDSGEVQFLQSFKDMLERAQNMNQEIEPVQGGLIDTAQYLGNLKFRVWMKIRQSISYTPVVLDPNTANSQLILSEDLTCVRDRDEQEEEDIVGVQKNQLPDNPERFDRCHCVLGSVGYSSGTHIWDVDVGDSTFWMLGVTTESVKRKGTDSLPSEVWCVGYDGDKLSLKAPQESRIPFLGCEKPKRVRVKLDLDKGQLSFSDTISKTHYHTFTTHYMEKVFPFFCSLCSVAPLRILPVPRLWLGQSKTFTKLSISHSCCVLRVIVLLEEERIEFGHTAMKPRSVECCSDICPSVAFAQFDQEASSRKDPGCFKLLALRDDRPAPSVTGNEMVKLVELTRVLSLFRVSTRGGKTAATWRC</sequence>
<dbReference type="Pfam" id="PF00643">
    <property type="entry name" value="zf-B_box"/>
    <property type="match status" value="1"/>
</dbReference>
<reference evidence="8 9" key="1">
    <citation type="submission" date="2022-01" db="EMBL/GenBank/DDBJ databases">
        <title>A high-quality chromosome-level genome assembly of rohu carp, Labeo rohita.</title>
        <authorList>
            <person name="Arick M.A. II"/>
            <person name="Hsu C.-Y."/>
            <person name="Magbanua Z."/>
            <person name="Pechanova O."/>
            <person name="Grover C."/>
            <person name="Miller E."/>
            <person name="Thrash A."/>
            <person name="Ezzel L."/>
            <person name="Alam S."/>
            <person name="Benzie J."/>
            <person name="Hamilton M."/>
            <person name="Karsi A."/>
            <person name="Lawrence M.L."/>
            <person name="Peterson D.G."/>
        </authorList>
    </citation>
    <scope>NUCLEOTIDE SEQUENCE [LARGE SCALE GENOMIC DNA]</scope>
    <source>
        <strain evidence="9">BAU-BD-2019</strain>
        <tissue evidence="8">Blood</tissue>
    </source>
</reference>
<dbReference type="PROSITE" id="PS50188">
    <property type="entry name" value="B302_SPRY"/>
    <property type="match status" value="1"/>
</dbReference>
<dbReference type="Proteomes" id="UP000830375">
    <property type="component" value="Unassembled WGS sequence"/>
</dbReference>
<feature type="domain" description="RING-type" evidence="5">
    <location>
        <begin position="14"/>
        <end position="54"/>
    </location>
</feature>
<dbReference type="InterPro" id="IPR001870">
    <property type="entry name" value="B30.2/SPRY"/>
</dbReference>
<keyword evidence="3" id="KW-0862">Zinc</keyword>
<dbReference type="Pfam" id="PF13765">
    <property type="entry name" value="PRY"/>
    <property type="match status" value="1"/>
</dbReference>
<evidence type="ECO:0000259" key="7">
    <source>
        <dbReference type="PROSITE" id="PS50188"/>
    </source>
</evidence>
<evidence type="ECO:0000256" key="1">
    <source>
        <dbReference type="ARBA" id="ARBA00022723"/>
    </source>
</evidence>
<dbReference type="Gene3D" id="2.60.120.920">
    <property type="match status" value="1"/>
</dbReference>
<dbReference type="InterPro" id="IPR006574">
    <property type="entry name" value="PRY"/>
</dbReference>
<evidence type="ECO:0000313" key="9">
    <source>
        <dbReference type="Proteomes" id="UP000830375"/>
    </source>
</evidence>
<dbReference type="Gene3D" id="3.30.40.10">
    <property type="entry name" value="Zinc/RING finger domain, C3HC4 (zinc finger)"/>
    <property type="match status" value="1"/>
</dbReference>
<proteinExistence type="predicted"/>
<dbReference type="Gene3D" id="3.30.160.60">
    <property type="entry name" value="Classic Zinc Finger"/>
    <property type="match status" value="1"/>
</dbReference>
<evidence type="ECO:0000256" key="3">
    <source>
        <dbReference type="ARBA" id="ARBA00022833"/>
    </source>
</evidence>
<dbReference type="EMBL" id="JACTAM010000016">
    <property type="protein sequence ID" value="KAI2655189.1"/>
    <property type="molecule type" value="Genomic_DNA"/>
</dbReference>
<dbReference type="SMART" id="SM00184">
    <property type="entry name" value="RING"/>
    <property type="match status" value="1"/>
</dbReference>
<evidence type="ECO:0000259" key="5">
    <source>
        <dbReference type="PROSITE" id="PS50089"/>
    </source>
</evidence>
<dbReference type="InterPro" id="IPR017907">
    <property type="entry name" value="Znf_RING_CS"/>
</dbReference>
<dbReference type="SMART" id="SM00589">
    <property type="entry name" value="PRY"/>
    <property type="match status" value="1"/>
</dbReference>
<dbReference type="Pfam" id="PF00622">
    <property type="entry name" value="SPRY"/>
    <property type="match status" value="1"/>
</dbReference>
<comment type="caution">
    <text evidence="8">The sequence shown here is derived from an EMBL/GenBank/DDBJ whole genome shotgun (WGS) entry which is preliminary data.</text>
</comment>
<keyword evidence="9" id="KW-1185">Reference proteome</keyword>
<dbReference type="SUPFAM" id="SSF57850">
    <property type="entry name" value="RING/U-box"/>
    <property type="match status" value="1"/>
</dbReference>
<dbReference type="SUPFAM" id="SSF49899">
    <property type="entry name" value="Concanavalin A-like lectins/glucanases"/>
    <property type="match status" value="1"/>
</dbReference>
<protein>
    <submittedName>
        <fullName evidence="8">Nuclear factor 7, brain</fullName>
    </submittedName>
</protein>
<dbReference type="InterPro" id="IPR003877">
    <property type="entry name" value="SPRY_dom"/>
</dbReference>
<feature type="domain" description="B30.2/SPRY" evidence="7">
    <location>
        <begin position="269"/>
        <end position="471"/>
    </location>
</feature>
<dbReference type="Pfam" id="PF15227">
    <property type="entry name" value="zf-C3HC4_4"/>
    <property type="match status" value="1"/>
</dbReference>
<organism evidence="8 9">
    <name type="scientific">Labeo rohita</name>
    <name type="common">Indian major carp</name>
    <name type="synonym">Cyprinus rohita</name>
    <dbReference type="NCBI Taxonomy" id="84645"/>
    <lineage>
        <taxon>Eukaryota</taxon>
        <taxon>Metazoa</taxon>
        <taxon>Chordata</taxon>
        <taxon>Craniata</taxon>
        <taxon>Vertebrata</taxon>
        <taxon>Euteleostomi</taxon>
        <taxon>Actinopterygii</taxon>
        <taxon>Neopterygii</taxon>
        <taxon>Teleostei</taxon>
        <taxon>Ostariophysi</taxon>
        <taxon>Cypriniformes</taxon>
        <taxon>Cyprinidae</taxon>
        <taxon>Labeoninae</taxon>
        <taxon>Labeonini</taxon>
        <taxon>Labeo</taxon>
    </lineage>
</organism>